<protein>
    <submittedName>
        <fullName evidence="2">Outer membrane autotransporter barrel</fullName>
    </submittedName>
</protein>
<keyword evidence="3" id="KW-1185">Reference proteome</keyword>
<dbReference type="InterPro" id="IPR005546">
    <property type="entry name" value="Autotransporte_beta"/>
</dbReference>
<gene>
    <name evidence="2" type="ORF">MAMP_00626</name>
</gene>
<accession>F5T1T1</accession>
<proteinExistence type="predicted"/>
<dbReference type="InterPro" id="IPR036709">
    <property type="entry name" value="Autotransporte_beta_dom_sf"/>
</dbReference>
<feature type="domain" description="Autotransporter" evidence="1">
    <location>
        <begin position="12"/>
        <end position="77"/>
    </location>
</feature>
<comment type="caution">
    <text evidence="2">The sequence shown here is derived from an EMBL/GenBank/DDBJ whole genome shotgun (WGS) entry which is preliminary data.</text>
</comment>
<dbReference type="eggNOG" id="COG4625">
    <property type="taxonomic scope" value="Bacteria"/>
</dbReference>
<dbReference type="Proteomes" id="UP000003544">
    <property type="component" value="Unassembled WGS sequence"/>
</dbReference>
<evidence type="ECO:0000313" key="2">
    <source>
        <dbReference type="EMBL" id="EGL53222.1"/>
    </source>
</evidence>
<dbReference type="OrthoDB" id="9780507at2"/>
<sequence>MAQTDIDHQLNDKTTLLANMGIGYDLINDDTSMTASYTGGGTAFTTEGIDPSPWLARAGVGATVNINDYTDITAQYDVEGREDFLNQTASVKLRLSF</sequence>
<dbReference type="SUPFAM" id="SSF103515">
    <property type="entry name" value="Autotransporter"/>
    <property type="match status" value="1"/>
</dbReference>
<dbReference type="RefSeq" id="WP_007146472.1">
    <property type="nucleotide sequence ID" value="NZ_AFIG01000003.1"/>
</dbReference>
<dbReference type="STRING" id="1026882.MAMP_00626"/>
<reference evidence="2 3" key="1">
    <citation type="journal article" date="2011" name="J. Bacteriol.">
        <title>Draft genome sequence of Methylophaga aminisulfidivorans MP T.</title>
        <authorList>
            <person name="Han G.H."/>
            <person name="Kim W."/>
            <person name="Chun J."/>
            <person name="Kim S.W."/>
        </authorList>
    </citation>
    <scope>NUCLEOTIDE SEQUENCE [LARGE SCALE GENOMIC DNA]</scope>
    <source>
        <strain evidence="3">MP(T)</strain>
    </source>
</reference>
<dbReference type="Pfam" id="PF03797">
    <property type="entry name" value="Autotransporter"/>
    <property type="match status" value="1"/>
</dbReference>
<organism evidence="2 3">
    <name type="scientific">Methylophaga aminisulfidivorans MP</name>
    <dbReference type="NCBI Taxonomy" id="1026882"/>
    <lineage>
        <taxon>Bacteria</taxon>
        <taxon>Pseudomonadati</taxon>
        <taxon>Pseudomonadota</taxon>
        <taxon>Gammaproteobacteria</taxon>
        <taxon>Thiotrichales</taxon>
        <taxon>Piscirickettsiaceae</taxon>
        <taxon>Methylophaga</taxon>
    </lineage>
</organism>
<evidence type="ECO:0000313" key="3">
    <source>
        <dbReference type="Proteomes" id="UP000003544"/>
    </source>
</evidence>
<evidence type="ECO:0000259" key="1">
    <source>
        <dbReference type="Pfam" id="PF03797"/>
    </source>
</evidence>
<dbReference type="Gene3D" id="2.40.128.130">
    <property type="entry name" value="Autotransporter beta-domain"/>
    <property type="match status" value="1"/>
</dbReference>
<dbReference type="EMBL" id="AFIG01000003">
    <property type="protein sequence ID" value="EGL53222.1"/>
    <property type="molecule type" value="Genomic_DNA"/>
</dbReference>
<dbReference type="AlphaFoldDB" id="F5T1T1"/>
<name>F5T1T1_9GAMM</name>